<dbReference type="PANTHER" id="PTHR43708:SF5">
    <property type="entry name" value="CONSERVED EXPRESSED OXIDOREDUCTASE (EUROFUNG)-RELATED"/>
    <property type="match status" value="1"/>
</dbReference>
<dbReference type="InterPro" id="IPR000683">
    <property type="entry name" value="Gfo/Idh/MocA-like_OxRdtase_N"/>
</dbReference>
<evidence type="ECO:0000313" key="5">
    <source>
        <dbReference type="EMBL" id="SVB35377.1"/>
    </source>
</evidence>
<evidence type="ECO:0000259" key="3">
    <source>
        <dbReference type="Pfam" id="PF01408"/>
    </source>
</evidence>
<dbReference type="SUPFAM" id="SSF55347">
    <property type="entry name" value="Glyceraldehyde-3-phosphate dehydrogenase-like, C-terminal domain"/>
    <property type="match status" value="1"/>
</dbReference>
<keyword evidence="2" id="KW-0560">Oxidoreductase</keyword>
<evidence type="ECO:0008006" key="6">
    <source>
        <dbReference type="Google" id="ProtNLM"/>
    </source>
</evidence>
<sequence>MEKISVVQWGTKHGHARGWLERLLESKKIVFHGIYEPDVKRQNQLIESEDKIWKDAKWLKTKEEFLKNKNIKVVFIEESNALSLEALEFCVKNNKHVMLDKPAGYNYEKLLKLVKIATTKHLIVEMGYMFRQHDGFSRIAKWSKSGKLGKIFMIRAHMSTNLPEKNPVNNEISREGLSKFRGGVLYDLGGHMLDQICWILGRPIKVTSFFKNNNSKNKNFTDNSVVILEFENAMSIIDIAAMETAPPARRFEVYGSKGSAIMEPFEPAEKIRLCLEETFENFKKGVNTITIKDVPRYHEPFNIFINRVLNDTTPVRELNHEILVQETLMRAIGEIDEKI</sequence>
<comment type="similarity">
    <text evidence="1">Belongs to the Gfo/Idh/MocA family.</text>
</comment>
<proteinExistence type="inferred from homology"/>
<dbReference type="Pfam" id="PF01408">
    <property type="entry name" value="GFO_IDH_MocA"/>
    <property type="match status" value="1"/>
</dbReference>
<dbReference type="SUPFAM" id="SSF51735">
    <property type="entry name" value="NAD(P)-binding Rossmann-fold domains"/>
    <property type="match status" value="1"/>
</dbReference>
<dbReference type="Gene3D" id="3.40.50.720">
    <property type="entry name" value="NAD(P)-binding Rossmann-like Domain"/>
    <property type="match status" value="1"/>
</dbReference>
<dbReference type="GO" id="GO:0016491">
    <property type="term" value="F:oxidoreductase activity"/>
    <property type="evidence" value="ECO:0007669"/>
    <property type="project" value="UniProtKB-KW"/>
</dbReference>
<dbReference type="EMBL" id="UINC01038403">
    <property type="protein sequence ID" value="SVB35377.1"/>
    <property type="molecule type" value="Genomic_DNA"/>
</dbReference>
<reference evidence="5" key="1">
    <citation type="submission" date="2018-05" db="EMBL/GenBank/DDBJ databases">
        <authorList>
            <person name="Lanie J.A."/>
            <person name="Ng W.-L."/>
            <person name="Kazmierczak K.M."/>
            <person name="Andrzejewski T.M."/>
            <person name="Davidsen T.M."/>
            <person name="Wayne K.J."/>
            <person name="Tettelin H."/>
            <person name="Glass J.I."/>
            <person name="Rusch D."/>
            <person name="Podicherti R."/>
            <person name="Tsui H.-C.T."/>
            <person name="Winkler M.E."/>
        </authorList>
    </citation>
    <scope>NUCLEOTIDE SEQUENCE</scope>
</reference>
<evidence type="ECO:0000256" key="2">
    <source>
        <dbReference type="ARBA" id="ARBA00023002"/>
    </source>
</evidence>
<dbReference type="InterPro" id="IPR051317">
    <property type="entry name" value="Gfo/Idh/MocA_oxidoreduct"/>
</dbReference>
<dbReference type="InterPro" id="IPR036291">
    <property type="entry name" value="NAD(P)-bd_dom_sf"/>
</dbReference>
<gene>
    <name evidence="5" type="ORF">METZ01_LOCUS188231</name>
</gene>
<organism evidence="5">
    <name type="scientific">marine metagenome</name>
    <dbReference type="NCBI Taxonomy" id="408172"/>
    <lineage>
        <taxon>unclassified sequences</taxon>
        <taxon>metagenomes</taxon>
        <taxon>ecological metagenomes</taxon>
    </lineage>
</organism>
<feature type="domain" description="Gfo/Idh/MocA-like oxidoreductase N-terminal" evidence="3">
    <location>
        <begin position="26"/>
        <end position="128"/>
    </location>
</feature>
<dbReference type="GO" id="GO:0000166">
    <property type="term" value="F:nucleotide binding"/>
    <property type="evidence" value="ECO:0007669"/>
    <property type="project" value="InterPro"/>
</dbReference>
<evidence type="ECO:0000259" key="4">
    <source>
        <dbReference type="Pfam" id="PF22725"/>
    </source>
</evidence>
<dbReference type="Pfam" id="PF22725">
    <property type="entry name" value="GFO_IDH_MocA_C3"/>
    <property type="match status" value="1"/>
</dbReference>
<dbReference type="PANTHER" id="PTHR43708">
    <property type="entry name" value="CONSERVED EXPRESSED OXIDOREDUCTASE (EUROFUNG)"/>
    <property type="match status" value="1"/>
</dbReference>
<dbReference type="Gene3D" id="3.30.360.10">
    <property type="entry name" value="Dihydrodipicolinate Reductase, domain 2"/>
    <property type="match status" value="1"/>
</dbReference>
<evidence type="ECO:0000256" key="1">
    <source>
        <dbReference type="ARBA" id="ARBA00010928"/>
    </source>
</evidence>
<dbReference type="AlphaFoldDB" id="A0A382DCK1"/>
<feature type="domain" description="GFO/IDH/MocA-like oxidoreductase" evidence="4">
    <location>
        <begin position="137"/>
        <end position="260"/>
    </location>
</feature>
<accession>A0A382DCK1</accession>
<name>A0A382DCK1_9ZZZZ</name>
<protein>
    <recommendedName>
        <fullName evidence="6">Gfo/Idh/MocA-like oxidoreductase N-terminal domain-containing protein</fullName>
    </recommendedName>
</protein>
<dbReference type="InterPro" id="IPR055170">
    <property type="entry name" value="GFO_IDH_MocA-like_dom"/>
</dbReference>